<protein>
    <submittedName>
        <fullName evidence="2">Uncharacterized protein</fullName>
    </submittedName>
</protein>
<keyword evidence="3" id="KW-1185">Reference proteome</keyword>
<reference evidence="2 3" key="1">
    <citation type="submission" date="2024-10" db="EMBL/GenBank/DDBJ databases">
        <title>Updated reference genomes for cyclostephanoid diatoms.</title>
        <authorList>
            <person name="Roberts W.R."/>
            <person name="Alverson A.J."/>
        </authorList>
    </citation>
    <scope>NUCLEOTIDE SEQUENCE [LARGE SCALE GENOMIC DNA]</scope>
    <source>
        <strain evidence="2 3">AJA010-31</strain>
    </source>
</reference>
<dbReference type="AlphaFoldDB" id="A0ABD3NE55"/>
<evidence type="ECO:0000256" key="1">
    <source>
        <dbReference type="SAM" id="MobiDB-lite"/>
    </source>
</evidence>
<sequence length="618" mass="67511">MGFFRRKKSAPLSTIMYQGDNATPARRGGKSAGAAPLTPDTEDASADAPVAKSAKRGSLFHMNSSKPKKDKYVKVTPDKRDAAVAVEQSQQEDEPTNERSALITPSKPAHDASAEQGADGSNYCMPGALIDESEASIPALMTPGSQYEGLPPTPDEKGCTKRNLNSAFQINSRYQQQAEVAANENSNNDKKLFKRLRQWHNRKAGSSPNNKMEQKIMALKLMMQQHQEKNKEASPVPKVIDHSEEGSVPSLITEMTGQSLRKSAAGTGTAAAALKSQQQPSSTADPNATNAQRQTFFGPAESFSTTSKSHIQSSRQPCQELTIGQKFLSLLSCGQDTTTLDHGYFGRIKCLDLCGSMGGERDGLRFEREEESRFVVQFMNEISKQGIKLIYHKSPSSTDSSSDWTQLTIKLFLRFGSCHDNIHHPTLAWAILPVASRKILTAYYENNDETSTKENDEWNYLSLWHIYSILGAEDETATIAPNSPDSRSKYELSTMPSVDSNGDTYTRDTASYTHNTKGTTFDEDGTVPLSSSGFFSITAGSDGNVYVFEAPSASQRDYIVKGLKTLVRRASHQLIAGKLDVCAELYGEDAAPLSGELPSLVTPTQALGRVTHSFLDEV</sequence>
<feature type="region of interest" description="Disordered" evidence="1">
    <location>
        <begin position="225"/>
        <end position="290"/>
    </location>
</feature>
<proteinExistence type="predicted"/>
<feature type="compositionally biased region" description="Polar residues" evidence="1">
    <location>
        <begin position="494"/>
        <end position="505"/>
    </location>
</feature>
<accession>A0ABD3NE55</accession>
<feature type="region of interest" description="Disordered" evidence="1">
    <location>
        <begin position="481"/>
        <end position="505"/>
    </location>
</feature>
<evidence type="ECO:0000313" key="3">
    <source>
        <dbReference type="Proteomes" id="UP001530400"/>
    </source>
</evidence>
<feature type="compositionally biased region" description="Polar residues" evidence="1">
    <location>
        <begin position="275"/>
        <end position="290"/>
    </location>
</feature>
<feature type="compositionally biased region" description="Basic and acidic residues" evidence="1">
    <location>
        <begin position="70"/>
        <end position="82"/>
    </location>
</feature>
<feature type="compositionally biased region" description="Low complexity" evidence="1">
    <location>
        <begin position="264"/>
        <end position="273"/>
    </location>
</feature>
<gene>
    <name evidence="2" type="ORF">ACHAWO_005872</name>
</gene>
<comment type="caution">
    <text evidence="2">The sequence shown here is derived from an EMBL/GenBank/DDBJ whole genome shotgun (WGS) entry which is preliminary data.</text>
</comment>
<organism evidence="2 3">
    <name type="scientific">Cyclotella atomus</name>
    <dbReference type="NCBI Taxonomy" id="382360"/>
    <lineage>
        <taxon>Eukaryota</taxon>
        <taxon>Sar</taxon>
        <taxon>Stramenopiles</taxon>
        <taxon>Ochrophyta</taxon>
        <taxon>Bacillariophyta</taxon>
        <taxon>Coscinodiscophyceae</taxon>
        <taxon>Thalassiosirophycidae</taxon>
        <taxon>Stephanodiscales</taxon>
        <taxon>Stephanodiscaceae</taxon>
        <taxon>Cyclotella</taxon>
    </lineage>
</organism>
<dbReference type="EMBL" id="JALLPJ020001202">
    <property type="protein sequence ID" value="KAL3774259.1"/>
    <property type="molecule type" value="Genomic_DNA"/>
</dbReference>
<evidence type="ECO:0000313" key="2">
    <source>
        <dbReference type="EMBL" id="KAL3774259.1"/>
    </source>
</evidence>
<name>A0ABD3NE55_9STRA</name>
<feature type="region of interest" description="Disordered" evidence="1">
    <location>
        <begin position="1"/>
        <end position="119"/>
    </location>
</feature>
<dbReference type="Proteomes" id="UP001530400">
    <property type="component" value="Unassembled WGS sequence"/>
</dbReference>